<dbReference type="Gene3D" id="3.40.190.10">
    <property type="entry name" value="Periplasmic binding protein-like II"/>
    <property type="match status" value="2"/>
</dbReference>
<dbReference type="FunFam" id="1.10.10.10:FF:000001">
    <property type="entry name" value="LysR family transcriptional regulator"/>
    <property type="match status" value="1"/>
</dbReference>
<evidence type="ECO:0000259" key="5">
    <source>
        <dbReference type="PROSITE" id="PS50931"/>
    </source>
</evidence>
<keyword evidence="2" id="KW-0805">Transcription regulation</keyword>
<proteinExistence type="inferred from homology"/>
<dbReference type="CDD" id="cd05466">
    <property type="entry name" value="PBP2_LTTR_substrate"/>
    <property type="match status" value="1"/>
</dbReference>
<evidence type="ECO:0000256" key="4">
    <source>
        <dbReference type="ARBA" id="ARBA00023163"/>
    </source>
</evidence>
<organism evidence="6">
    <name type="scientific">Clostridium tertium</name>
    <dbReference type="NCBI Taxonomy" id="1559"/>
    <lineage>
        <taxon>Bacteria</taxon>
        <taxon>Bacillati</taxon>
        <taxon>Bacillota</taxon>
        <taxon>Clostridia</taxon>
        <taxon>Eubacteriales</taxon>
        <taxon>Clostridiaceae</taxon>
        <taxon>Clostridium</taxon>
    </lineage>
</organism>
<dbReference type="SUPFAM" id="SSF46785">
    <property type="entry name" value="Winged helix' DNA-binding domain"/>
    <property type="match status" value="1"/>
</dbReference>
<dbReference type="Pfam" id="PF03466">
    <property type="entry name" value="LysR_substrate"/>
    <property type="match status" value="1"/>
</dbReference>
<gene>
    <name evidence="6" type="primary">gltR</name>
    <name evidence="6" type="ORF">CTLFYP3_00299</name>
</gene>
<reference evidence="6" key="1">
    <citation type="submission" date="2019-11" db="EMBL/GenBank/DDBJ databases">
        <authorList>
            <person name="Feng L."/>
        </authorList>
    </citation>
    <scope>NUCLEOTIDE SEQUENCE</scope>
    <source>
        <strain evidence="6">CTertiumLFYP3</strain>
    </source>
</reference>
<dbReference type="AlphaFoldDB" id="A0A6N2YCE7"/>
<evidence type="ECO:0000256" key="2">
    <source>
        <dbReference type="ARBA" id="ARBA00023015"/>
    </source>
</evidence>
<dbReference type="PANTHER" id="PTHR30126:SF100">
    <property type="entry name" value="LYSR-FAMILY TRANSCRIPTIONAL REGULATOR"/>
    <property type="match status" value="1"/>
</dbReference>
<dbReference type="PROSITE" id="PS50931">
    <property type="entry name" value="HTH_LYSR"/>
    <property type="match status" value="1"/>
</dbReference>
<sequence>MEIRHLQTFITIVELEGFTKAADYLGYAQSTITSHIQILENELGEVLFNRLGKKIVLTNIGRELVPYARQMLDLYKEIKNLTSDEKGVAGDLVIGVSESLTIYRLGKVVKEYNKSYPNVNIILKDANCSELRSRLCSGELDLLLTISPEIVDKELIVKKLKDETMVIVGAPDADLRFLMESSEGEFAREGIIFFEKGCLVRLTFENYLKEKKIRFRNPIELSSVEAIKNCVMNGLGISYLPYYAVKD</sequence>
<dbReference type="EMBL" id="CACRTO010000005">
    <property type="protein sequence ID" value="VYT63282.1"/>
    <property type="molecule type" value="Genomic_DNA"/>
</dbReference>
<dbReference type="InterPro" id="IPR036390">
    <property type="entry name" value="WH_DNA-bd_sf"/>
</dbReference>
<dbReference type="SUPFAM" id="SSF53850">
    <property type="entry name" value="Periplasmic binding protein-like II"/>
    <property type="match status" value="1"/>
</dbReference>
<evidence type="ECO:0000313" key="6">
    <source>
        <dbReference type="EMBL" id="VYT63282.1"/>
    </source>
</evidence>
<keyword evidence="4" id="KW-0804">Transcription</keyword>
<dbReference type="InterPro" id="IPR005119">
    <property type="entry name" value="LysR_subst-bd"/>
</dbReference>
<dbReference type="InterPro" id="IPR000847">
    <property type="entry name" value="LysR_HTH_N"/>
</dbReference>
<dbReference type="Gene3D" id="1.10.10.10">
    <property type="entry name" value="Winged helix-like DNA-binding domain superfamily/Winged helix DNA-binding domain"/>
    <property type="match status" value="1"/>
</dbReference>
<evidence type="ECO:0000256" key="1">
    <source>
        <dbReference type="ARBA" id="ARBA00009437"/>
    </source>
</evidence>
<name>A0A6N2YCE7_9CLOT</name>
<dbReference type="GO" id="GO:0000976">
    <property type="term" value="F:transcription cis-regulatory region binding"/>
    <property type="evidence" value="ECO:0007669"/>
    <property type="project" value="TreeGrafter"/>
</dbReference>
<dbReference type="PRINTS" id="PR00039">
    <property type="entry name" value="HTHLYSR"/>
</dbReference>
<comment type="similarity">
    <text evidence="1">Belongs to the LysR transcriptional regulatory family.</text>
</comment>
<dbReference type="GO" id="GO:0003700">
    <property type="term" value="F:DNA-binding transcription factor activity"/>
    <property type="evidence" value="ECO:0007669"/>
    <property type="project" value="InterPro"/>
</dbReference>
<dbReference type="PANTHER" id="PTHR30126">
    <property type="entry name" value="HTH-TYPE TRANSCRIPTIONAL REGULATOR"/>
    <property type="match status" value="1"/>
</dbReference>
<feature type="domain" description="HTH lysR-type" evidence="5">
    <location>
        <begin position="1"/>
        <end position="58"/>
    </location>
</feature>
<dbReference type="InterPro" id="IPR036388">
    <property type="entry name" value="WH-like_DNA-bd_sf"/>
</dbReference>
<keyword evidence="3" id="KW-0238">DNA-binding</keyword>
<dbReference type="Pfam" id="PF00126">
    <property type="entry name" value="HTH_1"/>
    <property type="match status" value="1"/>
</dbReference>
<protein>
    <submittedName>
        <fullName evidence="6">HTH-type transcriptional regulator GltR</fullName>
    </submittedName>
</protein>
<accession>A0A6N2YCE7</accession>
<evidence type="ECO:0000256" key="3">
    <source>
        <dbReference type="ARBA" id="ARBA00023125"/>
    </source>
</evidence>